<dbReference type="Proteomes" id="UP000319478">
    <property type="component" value="Unassembled WGS sequence"/>
</dbReference>
<accession>A0ABQ0SDA4</accession>
<name>A0ABQ0SDA4_NOVHA</name>
<evidence type="ECO:0000313" key="2">
    <source>
        <dbReference type="Proteomes" id="UP000319478"/>
    </source>
</evidence>
<comment type="caution">
    <text evidence="1">The sequence shown here is derived from an EMBL/GenBank/DDBJ whole genome shotgun (WGS) entry which is preliminary data.</text>
</comment>
<protein>
    <submittedName>
        <fullName evidence="1">Uncharacterized protein</fullName>
    </submittedName>
</protein>
<proteinExistence type="predicted"/>
<evidence type="ECO:0000313" key="1">
    <source>
        <dbReference type="EMBL" id="GEC63217.1"/>
    </source>
</evidence>
<reference evidence="1 2" key="1">
    <citation type="submission" date="2019-06" db="EMBL/GenBank/DDBJ databases">
        <title>Whole genome shotgun sequence of Komagataeibacter hansenii NBRC 14820.</title>
        <authorList>
            <person name="Hosoyama A."/>
            <person name="Uohara A."/>
            <person name="Ohji S."/>
            <person name="Ichikawa N."/>
        </authorList>
    </citation>
    <scope>NUCLEOTIDE SEQUENCE [LARGE SCALE GENOMIC DNA]</scope>
    <source>
        <strain evidence="1 2">NBRC 14820</strain>
    </source>
</reference>
<organism evidence="1 2">
    <name type="scientific">Novacetimonas hansenii</name>
    <name type="common">Komagataeibacter hansenii</name>
    <dbReference type="NCBI Taxonomy" id="436"/>
    <lineage>
        <taxon>Bacteria</taxon>
        <taxon>Pseudomonadati</taxon>
        <taxon>Pseudomonadota</taxon>
        <taxon>Alphaproteobacteria</taxon>
        <taxon>Acetobacterales</taxon>
        <taxon>Acetobacteraceae</taxon>
        <taxon>Novacetimonas</taxon>
    </lineage>
</organism>
<dbReference type="EMBL" id="BJNN01000067">
    <property type="protein sequence ID" value="GEC63217.1"/>
    <property type="molecule type" value="Genomic_DNA"/>
</dbReference>
<sequence length="72" mass="7881">MGEEWPHPATETASIAENAIRADLRAKEFVECSGTRLLLHSTITAEAPPPRHRHTGIPPLAVLRAWGKQAFA</sequence>
<keyword evidence="2" id="KW-1185">Reference proteome</keyword>
<gene>
    <name evidence="1" type="ORF">GHA01_10660</name>
</gene>